<feature type="compositionally biased region" description="Polar residues" evidence="1">
    <location>
        <begin position="24"/>
        <end position="47"/>
    </location>
</feature>
<gene>
    <name evidence="2" type="ORF">K435DRAFT_864530</name>
</gene>
<dbReference type="EMBL" id="ML179343">
    <property type="protein sequence ID" value="THU90182.1"/>
    <property type="molecule type" value="Genomic_DNA"/>
</dbReference>
<sequence length="441" mass="49241">MNNLLDNREKLASVSCLKEDRSGRLSSDTGMSAEQATSNVEGVNTGSEGDEMRGEIADLGLSDKGKRDEESEEDEEKEEQGIFTPMSIWQKERHHNHRTFVGVSPLPAHRSSEPLLLAMKESHFTQLSLSTQGSSIKGKAAMKGTSSLTGTSMSTLMMMKALLARPTNKQSIPKTSLSYLLRYREHHVDGTPGHIDDVMQREQHYGTPSMDLYTPPGSSMENHPKDIIWLGDHGMVVRTGVPTFFKDNRNELEDYVLHIRKMAEVPLAEKTNDDIVVLSSKTPPDILIEKIRECTGRYTPVLVRGQESAFFKIDDSLSEPKRIENFLQNHLISLDREVCVHDLVAKNNGKDEPALKMLHDFVATISGEERPEFVLDLPLSKVIGLPQVYAPLDDIESAIANTNSLFPELVDTKDKAWALLHRANTFTCWHHDADGKVTGIN</sequence>
<dbReference type="Proteomes" id="UP000297245">
    <property type="component" value="Unassembled WGS sequence"/>
</dbReference>
<feature type="compositionally biased region" description="Basic and acidic residues" evidence="1">
    <location>
        <begin position="50"/>
        <end position="69"/>
    </location>
</feature>
<evidence type="ECO:0000256" key="1">
    <source>
        <dbReference type="SAM" id="MobiDB-lite"/>
    </source>
</evidence>
<dbReference type="OrthoDB" id="2635829at2759"/>
<evidence type="ECO:0000313" key="3">
    <source>
        <dbReference type="Proteomes" id="UP000297245"/>
    </source>
</evidence>
<protein>
    <submittedName>
        <fullName evidence="2">Uncharacterized protein</fullName>
    </submittedName>
</protein>
<name>A0A4S8LLN1_DENBC</name>
<feature type="region of interest" description="Disordered" evidence="1">
    <location>
        <begin position="1"/>
        <end position="85"/>
    </location>
</feature>
<proteinExistence type="predicted"/>
<reference evidence="2 3" key="1">
    <citation type="journal article" date="2019" name="Nat. Ecol. Evol.">
        <title>Megaphylogeny resolves global patterns of mushroom evolution.</title>
        <authorList>
            <person name="Varga T."/>
            <person name="Krizsan K."/>
            <person name="Foldi C."/>
            <person name="Dima B."/>
            <person name="Sanchez-Garcia M."/>
            <person name="Sanchez-Ramirez S."/>
            <person name="Szollosi G.J."/>
            <person name="Szarkandi J.G."/>
            <person name="Papp V."/>
            <person name="Albert L."/>
            <person name="Andreopoulos W."/>
            <person name="Angelini C."/>
            <person name="Antonin V."/>
            <person name="Barry K.W."/>
            <person name="Bougher N.L."/>
            <person name="Buchanan P."/>
            <person name="Buyck B."/>
            <person name="Bense V."/>
            <person name="Catcheside P."/>
            <person name="Chovatia M."/>
            <person name="Cooper J."/>
            <person name="Damon W."/>
            <person name="Desjardin D."/>
            <person name="Finy P."/>
            <person name="Geml J."/>
            <person name="Haridas S."/>
            <person name="Hughes K."/>
            <person name="Justo A."/>
            <person name="Karasinski D."/>
            <person name="Kautmanova I."/>
            <person name="Kiss B."/>
            <person name="Kocsube S."/>
            <person name="Kotiranta H."/>
            <person name="LaButti K.M."/>
            <person name="Lechner B.E."/>
            <person name="Liimatainen K."/>
            <person name="Lipzen A."/>
            <person name="Lukacs Z."/>
            <person name="Mihaltcheva S."/>
            <person name="Morgado L.N."/>
            <person name="Niskanen T."/>
            <person name="Noordeloos M.E."/>
            <person name="Ohm R.A."/>
            <person name="Ortiz-Santana B."/>
            <person name="Ovrebo C."/>
            <person name="Racz N."/>
            <person name="Riley R."/>
            <person name="Savchenko A."/>
            <person name="Shiryaev A."/>
            <person name="Soop K."/>
            <person name="Spirin V."/>
            <person name="Szebenyi C."/>
            <person name="Tomsovsky M."/>
            <person name="Tulloss R.E."/>
            <person name="Uehling J."/>
            <person name="Grigoriev I.V."/>
            <person name="Vagvolgyi C."/>
            <person name="Papp T."/>
            <person name="Martin F.M."/>
            <person name="Miettinen O."/>
            <person name="Hibbett D.S."/>
            <person name="Nagy L.G."/>
        </authorList>
    </citation>
    <scope>NUCLEOTIDE SEQUENCE [LARGE SCALE GENOMIC DNA]</scope>
    <source>
        <strain evidence="2 3">CBS 962.96</strain>
    </source>
</reference>
<keyword evidence="3" id="KW-1185">Reference proteome</keyword>
<dbReference type="AlphaFoldDB" id="A0A4S8LLN1"/>
<feature type="compositionally biased region" description="Basic and acidic residues" evidence="1">
    <location>
        <begin position="1"/>
        <end position="23"/>
    </location>
</feature>
<organism evidence="2 3">
    <name type="scientific">Dendrothele bispora (strain CBS 962.96)</name>
    <dbReference type="NCBI Taxonomy" id="1314807"/>
    <lineage>
        <taxon>Eukaryota</taxon>
        <taxon>Fungi</taxon>
        <taxon>Dikarya</taxon>
        <taxon>Basidiomycota</taxon>
        <taxon>Agaricomycotina</taxon>
        <taxon>Agaricomycetes</taxon>
        <taxon>Agaricomycetidae</taxon>
        <taxon>Agaricales</taxon>
        <taxon>Agaricales incertae sedis</taxon>
        <taxon>Dendrothele</taxon>
    </lineage>
</organism>
<accession>A0A4S8LLN1</accession>
<evidence type="ECO:0000313" key="2">
    <source>
        <dbReference type="EMBL" id="THU90182.1"/>
    </source>
</evidence>